<dbReference type="PANTHER" id="PTHR10724:SF7">
    <property type="entry name" value="SMALL RIBOSOMAL SUBUNIT PROTEIN BS1C"/>
    <property type="match status" value="1"/>
</dbReference>
<dbReference type="EMBL" id="JBHSFK010000007">
    <property type="protein sequence ID" value="MFC4500589.1"/>
    <property type="molecule type" value="Genomic_DNA"/>
</dbReference>
<comment type="caution">
    <text evidence="5">The sequence shown here is derived from an EMBL/GenBank/DDBJ whole genome shotgun (WGS) entry which is preliminary data.</text>
</comment>
<evidence type="ECO:0000313" key="6">
    <source>
        <dbReference type="Proteomes" id="UP001595839"/>
    </source>
</evidence>
<dbReference type="Proteomes" id="UP001595839">
    <property type="component" value="Unassembled WGS sequence"/>
</dbReference>
<dbReference type="PROSITE" id="PS50126">
    <property type="entry name" value="S1"/>
    <property type="match status" value="2"/>
</dbReference>
<feature type="domain" description="S1 motif" evidence="4">
    <location>
        <begin position="71"/>
        <end position="145"/>
    </location>
</feature>
<accession>A0ABV9AN11</accession>
<dbReference type="SUPFAM" id="SSF50249">
    <property type="entry name" value="Nucleic acid-binding proteins"/>
    <property type="match status" value="2"/>
</dbReference>
<proteinExistence type="inferred from homology"/>
<gene>
    <name evidence="5" type="ORF">ACFPIH_13785</name>
</gene>
<dbReference type="Pfam" id="PF00575">
    <property type="entry name" value="S1"/>
    <property type="match status" value="2"/>
</dbReference>
<feature type="domain" description="S1 motif" evidence="4">
    <location>
        <begin position="160"/>
        <end position="221"/>
    </location>
</feature>
<reference evidence="6" key="1">
    <citation type="journal article" date="2019" name="Int. J. Syst. Evol. Microbiol.">
        <title>The Global Catalogue of Microorganisms (GCM) 10K type strain sequencing project: providing services to taxonomists for standard genome sequencing and annotation.</title>
        <authorList>
            <consortium name="The Broad Institute Genomics Platform"/>
            <consortium name="The Broad Institute Genome Sequencing Center for Infectious Disease"/>
            <person name="Wu L."/>
            <person name="Ma J."/>
        </authorList>
    </citation>
    <scope>NUCLEOTIDE SEQUENCE [LARGE SCALE GENOMIC DNA]</scope>
    <source>
        <strain evidence="6">CGMCC 4.7177</strain>
    </source>
</reference>
<evidence type="ECO:0000256" key="1">
    <source>
        <dbReference type="ARBA" id="ARBA00006767"/>
    </source>
</evidence>
<dbReference type="PANTHER" id="PTHR10724">
    <property type="entry name" value="30S RIBOSOMAL PROTEIN S1"/>
    <property type="match status" value="1"/>
</dbReference>
<keyword evidence="3" id="KW-0687">Ribonucleoprotein</keyword>
<protein>
    <submittedName>
        <fullName evidence="5">S1 RNA-binding domain-containing protein</fullName>
    </submittedName>
</protein>
<comment type="similarity">
    <text evidence="1">Belongs to the bacterial ribosomal protein bS1 family.</text>
</comment>
<evidence type="ECO:0000256" key="3">
    <source>
        <dbReference type="ARBA" id="ARBA00023274"/>
    </source>
</evidence>
<dbReference type="SMART" id="SM00316">
    <property type="entry name" value="S1"/>
    <property type="match status" value="2"/>
</dbReference>
<evidence type="ECO:0000313" key="5">
    <source>
        <dbReference type="EMBL" id="MFC4500589.1"/>
    </source>
</evidence>
<organism evidence="5 6">
    <name type="scientific">Streptomyces vulcanius</name>
    <dbReference type="NCBI Taxonomy" id="1441876"/>
    <lineage>
        <taxon>Bacteria</taxon>
        <taxon>Bacillati</taxon>
        <taxon>Actinomycetota</taxon>
        <taxon>Actinomycetes</taxon>
        <taxon>Kitasatosporales</taxon>
        <taxon>Streptomycetaceae</taxon>
        <taxon>Streptomyces</taxon>
    </lineage>
</organism>
<sequence>MSLDGSPGGPFGVVGFLDLPWGRRGREEIRAGERISGLVLAVEPDPERVLLSMAATADPGLWGFLDGLRRGEVLAGTVASIESFGVFVALDDGPAHPVFPGVGFITFPELSWRYFEDASDVVRVGQRVSCEFLSNGEARLSLRATLPDPFRAFAEGTEIGTVLPGRVTKVVPFGFFVLVADGVQGLVPQADAGADVEAGDEITVVVTGIEREGRRVTFARA</sequence>
<dbReference type="InterPro" id="IPR012340">
    <property type="entry name" value="NA-bd_OB-fold"/>
</dbReference>
<name>A0ABV9AN11_9ACTN</name>
<evidence type="ECO:0000259" key="4">
    <source>
        <dbReference type="PROSITE" id="PS50126"/>
    </source>
</evidence>
<dbReference type="Gene3D" id="2.40.50.140">
    <property type="entry name" value="Nucleic acid-binding proteins"/>
    <property type="match status" value="2"/>
</dbReference>
<dbReference type="InterPro" id="IPR050437">
    <property type="entry name" value="Ribos_protein_bS1-like"/>
</dbReference>
<dbReference type="RefSeq" id="WP_381170520.1">
    <property type="nucleotide sequence ID" value="NZ_JBHSFK010000007.1"/>
</dbReference>
<keyword evidence="2" id="KW-0689">Ribosomal protein</keyword>
<evidence type="ECO:0000256" key="2">
    <source>
        <dbReference type="ARBA" id="ARBA00022980"/>
    </source>
</evidence>
<keyword evidence="6" id="KW-1185">Reference proteome</keyword>
<dbReference type="InterPro" id="IPR003029">
    <property type="entry name" value="S1_domain"/>
</dbReference>